<feature type="chain" id="PRO_5038563154" evidence="1">
    <location>
        <begin position="16"/>
        <end position="406"/>
    </location>
</feature>
<dbReference type="InterPro" id="IPR006045">
    <property type="entry name" value="Cupin_1"/>
</dbReference>
<feature type="signal peptide" evidence="1">
    <location>
        <begin position="1"/>
        <end position="15"/>
    </location>
</feature>
<dbReference type="PANTHER" id="PTHR31189">
    <property type="entry name" value="OS03G0336100 PROTEIN-RELATED"/>
    <property type="match status" value="1"/>
</dbReference>
<dbReference type="AlphaFoldDB" id="A0A9E7GP33"/>
<evidence type="ECO:0000313" key="4">
    <source>
        <dbReference type="Proteomes" id="UP001055439"/>
    </source>
</evidence>
<dbReference type="CDD" id="cd02245">
    <property type="entry name" value="cupin_7S_vicilin-like_C"/>
    <property type="match status" value="1"/>
</dbReference>
<dbReference type="SMART" id="SM00835">
    <property type="entry name" value="Cupin_1"/>
    <property type="match status" value="1"/>
</dbReference>
<dbReference type="SUPFAM" id="SSF51182">
    <property type="entry name" value="RmlC-like cupins"/>
    <property type="match status" value="1"/>
</dbReference>
<organism evidence="3 4">
    <name type="scientific">Musa troglodytarum</name>
    <name type="common">fe'i banana</name>
    <dbReference type="NCBI Taxonomy" id="320322"/>
    <lineage>
        <taxon>Eukaryota</taxon>
        <taxon>Viridiplantae</taxon>
        <taxon>Streptophyta</taxon>
        <taxon>Embryophyta</taxon>
        <taxon>Tracheophyta</taxon>
        <taxon>Spermatophyta</taxon>
        <taxon>Magnoliopsida</taxon>
        <taxon>Liliopsida</taxon>
        <taxon>Zingiberales</taxon>
        <taxon>Musaceae</taxon>
        <taxon>Musa</taxon>
    </lineage>
</organism>
<keyword evidence="1" id="KW-0732">Signal</keyword>
<feature type="domain" description="Cupin type-1" evidence="2">
    <location>
        <begin position="230"/>
        <end position="381"/>
    </location>
</feature>
<keyword evidence="4" id="KW-1185">Reference proteome</keyword>
<gene>
    <name evidence="3" type="ORF">MUK42_12082</name>
</gene>
<dbReference type="Pfam" id="PF00190">
    <property type="entry name" value="Cupin_1"/>
    <property type="match status" value="1"/>
</dbReference>
<protein>
    <submittedName>
        <fullName evidence="3">Cupin</fullName>
    </submittedName>
</protein>
<dbReference type="InterPro" id="IPR050253">
    <property type="entry name" value="Seed_Storage-Functional"/>
</dbReference>
<evidence type="ECO:0000259" key="2">
    <source>
        <dbReference type="SMART" id="SM00835"/>
    </source>
</evidence>
<dbReference type="InterPro" id="IPR011051">
    <property type="entry name" value="RmlC_Cupin_sf"/>
</dbReference>
<evidence type="ECO:0000256" key="1">
    <source>
        <dbReference type="SAM" id="SignalP"/>
    </source>
</evidence>
<dbReference type="InterPro" id="IPR014710">
    <property type="entry name" value="RmlC-like_jellyroll"/>
</dbReference>
<dbReference type="CDD" id="cd02244">
    <property type="entry name" value="cupin_7S_vicilin-like_N"/>
    <property type="match status" value="1"/>
</dbReference>
<name>A0A9E7GP33_9LILI</name>
<reference evidence="3" key="1">
    <citation type="submission" date="2022-05" db="EMBL/GenBank/DDBJ databases">
        <title>The Musa troglodytarum L. genome provides insights into the mechanism of non-climacteric behaviour and enrichment of carotenoids.</title>
        <authorList>
            <person name="Wang J."/>
        </authorList>
    </citation>
    <scope>NUCLEOTIDE SEQUENCE</scope>
    <source>
        <tissue evidence="3">Leaf</tissue>
    </source>
</reference>
<dbReference type="Gene3D" id="2.60.120.10">
    <property type="entry name" value="Jelly Rolls"/>
    <property type="match status" value="2"/>
</dbReference>
<dbReference type="PANTHER" id="PTHR31189:SF7">
    <property type="entry name" value="OS03G0197300 PROTEIN"/>
    <property type="match status" value="1"/>
</dbReference>
<dbReference type="EMBL" id="CP097509">
    <property type="protein sequence ID" value="URE18430.1"/>
    <property type="molecule type" value="Genomic_DNA"/>
</dbReference>
<sequence>MLPLLLLWCFVAVDGGREEFPGVGPLLVTKESRRTVVSTASGEITAVDVRDGYGGAYHLQFITMAPSSLFLPVLLHTDMVFYVQSGSGRVTYIEEDENEETEHIDVVRGDIYRLEKGSIFYVQSHPDPTRDNLRIHAIFNAVDTDNTKELPAAAYSNISDLVGGFEDKVLQMGFGVSEETILAIKWVEKPPSIVPFPHTSKTVSFGALRGIRSLAADDEEVTNKKKTKAFNFFEAKPDGENCYGWSTALSHKDLKTLKGSNFGAFMVMNLSRSSMMGPYWNPKATEIAIVIQGRGMVEAVCIGKPSGETKFKATEGDVVVVPRLHPVTQMSYNDEGFILVGFSSLVGKNRPQFFAGKRSALRTLDREVMATVFNVLTAIVENLLAARVESTIYLRARRVPRNSKGR</sequence>
<dbReference type="OrthoDB" id="1932894at2759"/>
<dbReference type="Proteomes" id="UP001055439">
    <property type="component" value="Chromosome 7"/>
</dbReference>
<accession>A0A9E7GP33</accession>
<proteinExistence type="predicted"/>
<evidence type="ECO:0000313" key="3">
    <source>
        <dbReference type="EMBL" id="URE18430.1"/>
    </source>
</evidence>